<reference evidence="4" key="1">
    <citation type="submission" date="2011-07" db="EMBL/GenBank/DDBJ databases">
        <title>Divergent evolution of antigenic variation in African trypanosomes.</title>
        <authorList>
            <person name="Jackson A.P."/>
            <person name="Berry A."/>
            <person name="Allison H.C."/>
            <person name="Burton P."/>
            <person name="Anderson J."/>
            <person name="Aslett M."/>
            <person name="Brown R."/>
            <person name="Corton N."/>
            <person name="Harris D."/>
            <person name="Hauser H."/>
            <person name="Gamble J."/>
            <person name="Gilderthorp R."/>
            <person name="McQuillan J."/>
            <person name="Quail M.A."/>
            <person name="Sanders M."/>
            <person name="Van Tonder A."/>
            <person name="Ginger M.L."/>
            <person name="Donelson J.E."/>
            <person name="Field M.C."/>
            <person name="Barry J.D."/>
            <person name="Berriman M."/>
            <person name="Hertz-Fowler C."/>
        </authorList>
    </citation>
    <scope>NUCLEOTIDE SEQUENCE [LARGE SCALE GENOMIC DNA]</scope>
    <source>
        <strain evidence="4">IL3000</strain>
    </source>
</reference>
<sequence>MEDKGAAVDYGYSSRGGSATDQNNRESYIFSSQDSRHSPSSGSSADDNFSRNELFRVPDKWTWIFTLLSIAVVSLGGSLYRCFKGTGERVKAGLNPDDVKCCEAAGGADVAPQTPEVCTRAAPSPAPHPVKNDAPPVFGASAGGNTFSPPSVRRSFIPRLPVAKQPDMRLGGTAQVLRSPMQVERADDISCSRGPPPQERVSPPFTQCGMLRVTTPTSEEQRNPGPNPSDVLVNPFLQRWSR</sequence>
<comment type="caution">
    <text evidence="3">The sequence shown here is derived from an EMBL/GenBank/DDBJ whole genome shotgun (WGS) entry which is preliminary data.</text>
</comment>
<evidence type="ECO:0000256" key="2">
    <source>
        <dbReference type="SAM" id="Phobius"/>
    </source>
</evidence>
<keyword evidence="4" id="KW-1185">Reference proteome</keyword>
<keyword evidence="2" id="KW-0812">Transmembrane</keyword>
<accession>F9W7U9</accession>
<evidence type="ECO:0000313" key="3">
    <source>
        <dbReference type="EMBL" id="CCD13271.1"/>
    </source>
</evidence>
<keyword evidence="2" id="KW-1133">Transmembrane helix</keyword>
<gene>
    <name evidence="3" type="ORF">TCIL3000_0_40400</name>
</gene>
<proteinExistence type="predicted"/>
<reference evidence="3 4" key="2">
    <citation type="journal article" date="2012" name="Proc. Natl. Acad. Sci. U.S.A.">
        <title>Antigenic diversity is generated by distinct evolutionary mechanisms in African trypanosome species.</title>
        <authorList>
            <person name="Jackson A.P."/>
            <person name="Berry A."/>
            <person name="Aslett M."/>
            <person name="Allison H.C."/>
            <person name="Burton P."/>
            <person name="Vavrova-Anderson J."/>
            <person name="Brown R."/>
            <person name="Browne H."/>
            <person name="Corton N."/>
            <person name="Hauser H."/>
            <person name="Gamble J."/>
            <person name="Gilderthorp R."/>
            <person name="Marcello L."/>
            <person name="McQuillan J."/>
            <person name="Otto T.D."/>
            <person name="Quail M.A."/>
            <person name="Sanders M.J."/>
            <person name="van Tonder A."/>
            <person name="Ginger M.L."/>
            <person name="Field M.C."/>
            <person name="Barry J.D."/>
            <person name="Hertz-Fowler C."/>
            <person name="Berriman M."/>
        </authorList>
    </citation>
    <scope>NUCLEOTIDE SEQUENCE [LARGE SCALE GENOMIC DNA]</scope>
    <source>
        <strain evidence="3 4">IL3000</strain>
    </source>
</reference>
<feature type="region of interest" description="Disordered" evidence="1">
    <location>
        <begin position="1"/>
        <end position="49"/>
    </location>
</feature>
<dbReference type="EMBL" id="CAEQ01001081">
    <property type="protein sequence ID" value="CCD13271.1"/>
    <property type="molecule type" value="Genomic_DNA"/>
</dbReference>
<dbReference type="AlphaFoldDB" id="F9W7U9"/>
<evidence type="ECO:0000256" key="1">
    <source>
        <dbReference type="SAM" id="MobiDB-lite"/>
    </source>
</evidence>
<feature type="compositionally biased region" description="Polar residues" evidence="1">
    <location>
        <begin position="15"/>
        <end position="47"/>
    </location>
</feature>
<feature type="region of interest" description="Disordered" evidence="1">
    <location>
        <begin position="185"/>
        <end position="242"/>
    </location>
</feature>
<feature type="transmembrane region" description="Helical" evidence="2">
    <location>
        <begin position="61"/>
        <end position="83"/>
    </location>
</feature>
<dbReference type="VEuPathDB" id="TriTrypDB:TcIL3000_0_40400"/>
<protein>
    <submittedName>
        <fullName evidence="3">WGS project CAEQ00000000 data, annotated contig 1655</fullName>
    </submittedName>
</protein>
<keyword evidence="2" id="KW-0472">Membrane</keyword>
<evidence type="ECO:0000313" key="4">
    <source>
        <dbReference type="Proteomes" id="UP000000702"/>
    </source>
</evidence>
<dbReference type="Proteomes" id="UP000000702">
    <property type="component" value="Unassembled WGS sequence"/>
</dbReference>
<name>F9W7U9_TRYCI</name>
<organism evidence="3 4">
    <name type="scientific">Trypanosoma congolense (strain IL3000)</name>
    <dbReference type="NCBI Taxonomy" id="1068625"/>
    <lineage>
        <taxon>Eukaryota</taxon>
        <taxon>Discoba</taxon>
        <taxon>Euglenozoa</taxon>
        <taxon>Kinetoplastea</taxon>
        <taxon>Metakinetoplastina</taxon>
        <taxon>Trypanosomatida</taxon>
        <taxon>Trypanosomatidae</taxon>
        <taxon>Trypanosoma</taxon>
        <taxon>Nannomonas</taxon>
    </lineage>
</organism>